<comment type="caution">
    <text evidence="1">The sequence shown here is derived from an EMBL/GenBank/DDBJ whole genome shotgun (WGS) entry which is preliminary data.</text>
</comment>
<protein>
    <recommendedName>
        <fullName evidence="3">DUF541 domain-containing protein</fullName>
    </recommendedName>
</protein>
<proteinExistence type="predicted"/>
<evidence type="ECO:0008006" key="3">
    <source>
        <dbReference type="Google" id="ProtNLM"/>
    </source>
</evidence>
<dbReference type="EMBL" id="JACDUR010000001">
    <property type="protein sequence ID" value="MBA2889449.1"/>
    <property type="molecule type" value="Genomic_DNA"/>
</dbReference>
<name>A0A7W0HN58_9ACTN</name>
<accession>A0A7W0HN58</accession>
<organism evidence="1 2">
    <name type="scientific">Nonomuraea soli</name>
    <dbReference type="NCBI Taxonomy" id="1032476"/>
    <lineage>
        <taxon>Bacteria</taxon>
        <taxon>Bacillati</taxon>
        <taxon>Actinomycetota</taxon>
        <taxon>Actinomycetes</taxon>
        <taxon>Streptosporangiales</taxon>
        <taxon>Streptosporangiaceae</taxon>
        <taxon>Nonomuraea</taxon>
    </lineage>
</organism>
<evidence type="ECO:0000313" key="2">
    <source>
        <dbReference type="Proteomes" id="UP000530928"/>
    </source>
</evidence>
<dbReference type="InterPro" id="IPR007497">
    <property type="entry name" value="SIMPL/DUF541"/>
</dbReference>
<dbReference type="GO" id="GO:0006974">
    <property type="term" value="P:DNA damage response"/>
    <property type="evidence" value="ECO:0007669"/>
    <property type="project" value="TreeGrafter"/>
</dbReference>
<dbReference type="Gene3D" id="3.30.110.170">
    <property type="entry name" value="Protein of unknown function (DUF541), domain 1"/>
    <property type="match status" value="1"/>
</dbReference>
<dbReference type="AlphaFoldDB" id="A0A7W0HN58"/>
<dbReference type="Pfam" id="PF04402">
    <property type="entry name" value="SIMPL"/>
    <property type="match status" value="1"/>
</dbReference>
<dbReference type="Gene3D" id="3.30.70.2970">
    <property type="entry name" value="Protein of unknown function (DUF541), domain 2"/>
    <property type="match status" value="1"/>
</dbReference>
<dbReference type="PANTHER" id="PTHR34387">
    <property type="entry name" value="SLR1258 PROTEIN"/>
    <property type="match status" value="1"/>
</dbReference>
<reference evidence="1 2" key="1">
    <citation type="submission" date="2020-07" db="EMBL/GenBank/DDBJ databases">
        <title>Genomic Encyclopedia of Type Strains, Phase IV (KMG-IV): sequencing the most valuable type-strain genomes for metagenomic binning, comparative biology and taxonomic classification.</title>
        <authorList>
            <person name="Goeker M."/>
        </authorList>
    </citation>
    <scope>NUCLEOTIDE SEQUENCE [LARGE SCALE GENOMIC DNA]</scope>
    <source>
        <strain evidence="1 2">DSM 45533</strain>
    </source>
</reference>
<keyword evidence="2" id="KW-1185">Reference proteome</keyword>
<evidence type="ECO:0000313" key="1">
    <source>
        <dbReference type="EMBL" id="MBA2889449.1"/>
    </source>
</evidence>
<sequence>MDHTHEQITVVGEGAITAAPDLMRLMAGVEVRRATPGEAFSASRTAAAKLTRTLVEAGIDAKDLRTNELSLGPEYEAYPKVAGYRAAQGVEAVIRDLVRADEIIDTVAGVGEEVRLNGVAFELSQPDQVLEKARERAFGNAAAKAGQYATLAGRRLGRVVSVSEEVNSPPQPLMAAAESFDAKGSVSPGRQTISVTVRVVYGFAD</sequence>
<dbReference type="RefSeq" id="WP_181608242.1">
    <property type="nucleotide sequence ID" value="NZ_BAABAM010000001.1"/>
</dbReference>
<dbReference type="InterPro" id="IPR052022">
    <property type="entry name" value="26kDa_periplasmic_antigen"/>
</dbReference>
<dbReference type="Proteomes" id="UP000530928">
    <property type="component" value="Unassembled WGS sequence"/>
</dbReference>
<gene>
    <name evidence="1" type="ORF">HNR30_000784</name>
</gene>
<dbReference type="PANTHER" id="PTHR34387:SF1">
    <property type="entry name" value="PERIPLASMIC IMMUNOGENIC PROTEIN"/>
    <property type="match status" value="1"/>
</dbReference>